<organism evidence="4">
    <name type="scientific">marine sediment metagenome</name>
    <dbReference type="NCBI Taxonomy" id="412755"/>
    <lineage>
        <taxon>unclassified sequences</taxon>
        <taxon>metagenomes</taxon>
        <taxon>ecological metagenomes</taxon>
    </lineage>
</organism>
<sequence>IDSPANLILLDAVKERLEFPELRKKAMEQYKYWNPETVIIEGKASGMPLTYELRKMGIPVINFTPSRGNDKHARVNAVSPIFESGMIWAPDEKFAEEVIEECAAFPYGDNDDLVDSTTQAVMRFRQGGFIGHPDDEKEEKTTPTEKVYYDG</sequence>
<dbReference type="InterPro" id="IPR035421">
    <property type="entry name" value="Terminase_6C"/>
</dbReference>
<dbReference type="InterPro" id="IPR006517">
    <property type="entry name" value="Phage_terminase_lsu-like_C"/>
</dbReference>
<feature type="region of interest" description="Disordered" evidence="2">
    <location>
        <begin position="130"/>
        <end position="151"/>
    </location>
</feature>
<evidence type="ECO:0000256" key="2">
    <source>
        <dbReference type="SAM" id="MobiDB-lite"/>
    </source>
</evidence>
<name>X1BIQ2_9ZZZZ</name>
<evidence type="ECO:0000256" key="1">
    <source>
        <dbReference type="ARBA" id="ARBA00022612"/>
    </source>
</evidence>
<evidence type="ECO:0000313" key="4">
    <source>
        <dbReference type="EMBL" id="GAG95789.1"/>
    </source>
</evidence>
<dbReference type="Gene3D" id="3.30.420.240">
    <property type="match status" value="1"/>
</dbReference>
<feature type="compositionally biased region" description="Basic and acidic residues" evidence="2">
    <location>
        <begin position="132"/>
        <end position="151"/>
    </location>
</feature>
<keyword evidence="1" id="KW-1188">Viral release from host cell</keyword>
<reference evidence="4" key="1">
    <citation type="journal article" date="2014" name="Front. Microbiol.">
        <title>High frequency of phylogenetically diverse reductive dehalogenase-homologous genes in deep subseafloor sedimentary metagenomes.</title>
        <authorList>
            <person name="Kawai M."/>
            <person name="Futagami T."/>
            <person name="Toyoda A."/>
            <person name="Takaki Y."/>
            <person name="Nishi S."/>
            <person name="Hori S."/>
            <person name="Arai W."/>
            <person name="Tsubouchi T."/>
            <person name="Morono Y."/>
            <person name="Uchiyama I."/>
            <person name="Ito T."/>
            <person name="Fujiyama A."/>
            <person name="Inagaki F."/>
            <person name="Takami H."/>
        </authorList>
    </citation>
    <scope>NUCLEOTIDE SEQUENCE</scope>
    <source>
        <strain evidence="4">Expedition CK06-06</strain>
    </source>
</reference>
<feature type="domain" description="Terminase large subunit gp17-like C-terminal" evidence="3">
    <location>
        <begin position="11"/>
        <end position="123"/>
    </location>
</feature>
<gene>
    <name evidence="4" type="ORF">S01H4_48990</name>
</gene>
<feature type="non-terminal residue" evidence="4">
    <location>
        <position position="1"/>
    </location>
</feature>
<comment type="caution">
    <text evidence="4">The sequence shown here is derived from an EMBL/GenBank/DDBJ whole genome shotgun (WGS) entry which is preliminary data.</text>
</comment>
<dbReference type="EMBL" id="BART01027661">
    <property type="protein sequence ID" value="GAG95789.1"/>
    <property type="molecule type" value="Genomic_DNA"/>
</dbReference>
<accession>X1BIQ2</accession>
<dbReference type="Pfam" id="PF17289">
    <property type="entry name" value="Terminase_6C"/>
    <property type="match status" value="1"/>
</dbReference>
<protein>
    <recommendedName>
        <fullName evidence="3">Terminase large subunit gp17-like C-terminal domain-containing protein</fullName>
    </recommendedName>
</protein>
<evidence type="ECO:0000259" key="3">
    <source>
        <dbReference type="Pfam" id="PF17289"/>
    </source>
</evidence>
<dbReference type="NCBIfam" id="TIGR01630">
    <property type="entry name" value="psiM2_ORF9"/>
    <property type="match status" value="1"/>
</dbReference>
<proteinExistence type="predicted"/>
<dbReference type="AlphaFoldDB" id="X1BIQ2"/>